<dbReference type="HOGENOM" id="CLU_1825791_0_0_1"/>
<reference evidence="6 7" key="1">
    <citation type="journal article" date="2011" name="Proc. Natl. Acad. Sci. U.S.A.">
        <title>Evolutionary erosion of yeast sex chromosomes by mating-type switching accidents.</title>
        <authorList>
            <person name="Gordon J.L."/>
            <person name="Armisen D."/>
            <person name="Proux-Wera E."/>
            <person name="Oheigeartaigh S.S."/>
            <person name="Byrne K.P."/>
            <person name="Wolfe K.H."/>
        </authorList>
    </citation>
    <scope>NUCLEOTIDE SEQUENCE [LARGE SCALE GENOMIC DNA]</scope>
    <source>
        <strain evidence="7">ATCC 10597 / BCRC 20456 / CBS 421 / NBRC 0211 / NRRL Y-12639</strain>
    </source>
</reference>
<keyword evidence="3" id="KW-0732">Signal</keyword>
<comment type="subcellular location">
    <subcellularLocation>
        <location evidence="1">Secreted</location>
    </subcellularLocation>
</comment>
<dbReference type="GO" id="GO:0009277">
    <property type="term" value="C:fungal-type cell wall"/>
    <property type="evidence" value="ECO:0007669"/>
    <property type="project" value="UniProtKB-ARBA"/>
</dbReference>
<dbReference type="Proteomes" id="UP000000689">
    <property type="component" value="Chromosome 7"/>
</dbReference>
<sequence length="141" mass="15105">MSINTVPKNINNKGNLIIDNGDSGDKSTKVTTCSLINGGILKDTSGSLSVNKTFINSGYIWLGYVSRFDSLLTFEASKTGIQNSDTIDVSGTNVTVNVPNTGGGCICGDSISTDLSIDTDYSLYQTFWMESSGSCLIYHEY</sequence>
<keyword evidence="7" id="KW-1185">Reference proteome</keyword>
<accession>G0WE61</accession>
<dbReference type="KEGG" id="ndi:NDAI_0G02950"/>
<keyword evidence="2" id="KW-0964">Secreted</keyword>
<name>G0WE61_NAUDC</name>
<evidence type="ECO:0000313" key="6">
    <source>
        <dbReference type="EMBL" id="CCD26072.2"/>
    </source>
</evidence>
<keyword evidence="4" id="KW-0325">Glycoprotein</keyword>
<dbReference type="GeneID" id="11495572"/>
<evidence type="ECO:0000313" key="7">
    <source>
        <dbReference type="Proteomes" id="UP000000689"/>
    </source>
</evidence>
<feature type="domain" description="Hyphally-regulated cell wall protein N-terminal" evidence="5">
    <location>
        <begin position="4"/>
        <end position="138"/>
    </location>
</feature>
<evidence type="ECO:0000259" key="5">
    <source>
        <dbReference type="Pfam" id="PF11765"/>
    </source>
</evidence>
<dbReference type="Pfam" id="PF11765">
    <property type="entry name" value="Hyphal_reg_CWP"/>
    <property type="match status" value="1"/>
</dbReference>
<dbReference type="InterPro" id="IPR021031">
    <property type="entry name" value="Hyphal-reg_cell_wall_N"/>
</dbReference>
<evidence type="ECO:0000256" key="4">
    <source>
        <dbReference type="ARBA" id="ARBA00023180"/>
    </source>
</evidence>
<proteinExistence type="predicted"/>
<evidence type="ECO:0000256" key="2">
    <source>
        <dbReference type="ARBA" id="ARBA00022525"/>
    </source>
</evidence>
<protein>
    <recommendedName>
        <fullName evidence="5">Hyphally-regulated cell wall protein N-terminal domain-containing protein</fullName>
    </recommendedName>
</protein>
<gene>
    <name evidence="6" type="primary">NDAI0G02950</name>
    <name evidence="6" type="ordered locus">NDAI_0G02950</name>
</gene>
<dbReference type="AlphaFoldDB" id="G0WE61"/>
<evidence type="ECO:0000256" key="1">
    <source>
        <dbReference type="ARBA" id="ARBA00004613"/>
    </source>
</evidence>
<dbReference type="GO" id="GO:0005576">
    <property type="term" value="C:extracellular region"/>
    <property type="evidence" value="ECO:0007669"/>
    <property type="project" value="UniProtKB-SubCell"/>
</dbReference>
<dbReference type="RefSeq" id="XP_003671315.2">
    <property type="nucleotide sequence ID" value="XM_003671267.2"/>
</dbReference>
<evidence type="ECO:0000256" key="3">
    <source>
        <dbReference type="ARBA" id="ARBA00022729"/>
    </source>
</evidence>
<organism evidence="6 7">
    <name type="scientific">Naumovozyma dairenensis (strain ATCC 10597 / BCRC 20456 / CBS 421 / NBRC 0211 / NRRL Y-12639)</name>
    <name type="common">Saccharomyces dairenensis</name>
    <dbReference type="NCBI Taxonomy" id="1071378"/>
    <lineage>
        <taxon>Eukaryota</taxon>
        <taxon>Fungi</taxon>
        <taxon>Dikarya</taxon>
        <taxon>Ascomycota</taxon>
        <taxon>Saccharomycotina</taxon>
        <taxon>Saccharomycetes</taxon>
        <taxon>Saccharomycetales</taxon>
        <taxon>Saccharomycetaceae</taxon>
        <taxon>Naumovozyma</taxon>
    </lineage>
</organism>
<dbReference type="EMBL" id="HE580273">
    <property type="protein sequence ID" value="CCD26072.2"/>
    <property type="molecule type" value="Genomic_DNA"/>
</dbReference>